<organism evidence="1">
    <name type="scientific">Sinorhizobium sp. M14</name>
    <dbReference type="NCBI Taxonomy" id="430451"/>
    <lineage>
        <taxon>Bacteria</taxon>
        <taxon>Pseudomonadati</taxon>
        <taxon>Pseudomonadota</taxon>
        <taxon>Alphaproteobacteria</taxon>
        <taxon>Hyphomicrobiales</taxon>
        <taxon>Rhizobiaceae</taxon>
        <taxon>Sinorhizobium/Ensifer group</taxon>
        <taxon>Sinorhizobium</taxon>
    </lineage>
</organism>
<gene>
    <name evidence="1" type="ORF">pSinB_053</name>
</gene>
<reference evidence="1" key="1">
    <citation type="submission" date="2015-11" db="EMBL/GenBank/DDBJ databases">
        <title>Molecular characterization of pSinB plasmid of arsenite oxidizing, metalotolerant Sinorhizobium sp. M14 - insight into the heavy metal resistome of sinorhizobial extrachromosomal replicons.</title>
        <authorList>
            <person name="Romaniuk K."/>
            <person name="Decewicz P."/>
            <person name="Mielnicki S."/>
            <person name="Sklodowska A."/>
            <person name="Dziewit L."/>
            <person name="Drewniak L."/>
        </authorList>
    </citation>
    <scope>NUCLEOTIDE SEQUENCE</scope>
    <source>
        <strain evidence="1">M14</strain>
        <plasmid evidence="1">pSinB</plasmid>
    </source>
</reference>
<dbReference type="AlphaFoldDB" id="A0A142BPB1"/>
<protein>
    <submittedName>
        <fullName evidence="1">Uncharacterized protein</fullName>
    </submittedName>
</protein>
<geneLocation type="plasmid" evidence="1">
    <name>pSinB</name>
</geneLocation>
<name>A0A142BPB1_9HYPH</name>
<proteinExistence type="predicted"/>
<dbReference type="EMBL" id="KU140623">
    <property type="protein sequence ID" value="AMP34919.1"/>
    <property type="molecule type" value="Genomic_DNA"/>
</dbReference>
<sequence>MDSIIGDVVPREDFEDTNDRAAFVGASQGAIVALDAVASGRRQVGAAGFVRRAPAAAAS</sequence>
<dbReference type="RefSeq" id="WP_210253379.1">
    <property type="nucleotide sequence ID" value="NZ_KU140623.1"/>
</dbReference>
<keyword evidence="1" id="KW-0614">Plasmid</keyword>
<evidence type="ECO:0000313" key="1">
    <source>
        <dbReference type="EMBL" id="AMP34919.1"/>
    </source>
</evidence>
<accession>A0A142BPB1</accession>